<proteinExistence type="predicted"/>
<dbReference type="Proteomes" id="UP000837857">
    <property type="component" value="Chromosome 8"/>
</dbReference>
<organism evidence="3 4">
    <name type="scientific">Iphiclides podalirius</name>
    <name type="common">scarce swallowtail</name>
    <dbReference type="NCBI Taxonomy" id="110791"/>
    <lineage>
        <taxon>Eukaryota</taxon>
        <taxon>Metazoa</taxon>
        <taxon>Ecdysozoa</taxon>
        <taxon>Arthropoda</taxon>
        <taxon>Hexapoda</taxon>
        <taxon>Insecta</taxon>
        <taxon>Pterygota</taxon>
        <taxon>Neoptera</taxon>
        <taxon>Endopterygota</taxon>
        <taxon>Lepidoptera</taxon>
        <taxon>Glossata</taxon>
        <taxon>Ditrysia</taxon>
        <taxon>Papilionoidea</taxon>
        <taxon>Papilionidae</taxon>
        <taxon>Papilioninae</taxon>
        <taxon>Iphiclides</taxon>
    </lineage>
</organism>
<evidence type="ECO:0000256" key="1">
    <source>
        <dbReference type="SAM" id="MobiDB-lite"/>
    </source>
</evidence>
<evidence type="ECO:0000313" key="4">
    <source>
        <dbReference type="Proteomes" id="UP000837857"/>
    </source>
</evidence>
<feature type="compositionally biased region" description="Polar residues" evidence="1">
    <location>
        <begin position="39"/>
        <end position="49"/>
    </location>
</feature>
<sequence length="125" mass="13459">MCDCAEEAERRQAEEESQRAASEEQIPRDGERRKRTGVPQGSQSDQGSCVRSDGCGFFSCGVGSSGGWLPAAGSALVLAMLAFLYKHMGKLRRLLGARPVQGPAKAKRGFDNCARDYYATVRGGK</sequence>
<keyword evidence="2" id="KW-0472">Membrane</keyword>
<keyword evidence="2" id="KW-0812">Transmembrane</keyword>
<accession>A0ABN8J7C8</accession>
<dbReference type="EMBL" id="OW152820">
    <property type="protein sequence ID" value="CAH2075008.1"/>
    <property type="molecule type" value="Genomic_DNA"/>
</dbReference>
<evidence type="ECO:0000256" key="2">
    <source>
        <dbReference type="SAM" id="Phobius"/>
    </source>
</evidence>
<reference evidence="3" key="1">
    <citation type="submission" date="2022-03" db="EMBL/GenBank/DDBJ databases">
        <authorList>
            <person name="Martin H S."/>
        </authorList>
    </citation>
    <scope>NUCLEOTIDE SEQUENCE</scope>
</reference>
<gene>
    <name evidence="3" type="ORF">IPOD504_LOCUS16419</name>
</gene>
<feature type="region of interest" description="Disordered" evidence="1">
    <location>
        <begin position="1"/>
        <end position="50"/>
    </location>
</feature>
<protein>
    <submittedName>
        <fullName evidence="3">Uncharacterized protein</fullName>
    </submittedName>
</protein>
<feature type="compositionally biased region" description="Basic and acidic residues" evidence="1">
    <location>
        <begin position="7"/>
        <end position="32"/>
    </location>
</feature>
<name>A0ABN8J7C8_9NEOP</name>
<feature type="non-terminal residue" evidence="3">
    <location>
        <position position="1"/>
    </location>
</feature>
<keyword evidence="2" id="KW-1133">Transmembrane helix</keyword>
<feature type="transmembrane region" description="Helical" evidence="2">
    <location>
        <begin position="67"/>
        <end position="85"/>
    </location>
</feature>
<keyword evidence="4" id="KW-1185">Reference proteome</keyword>
<evidence type="ECO:0000313" key="3">
    <source>
        <dbReference type="EMBL" id="CAH2075008.1"/>
    </source>
</evidence>